<protein>
    <recommendedName>
        <fullName evidence="2">Gfo/Idh/MocA-like oxidoreductase C-terminal domain-containing protein</fullName>
    </recommendedName>
</protein>
<comment type="caution">
    <text evidence="1">The sequence shown here is derived from an EMBL/GenBank/DDBJ whole genome shotgun (WGS) entry which is preliminary data.</text>
</comment>
<dbReference type="Gene3D" id="3.30.360.10">
    <property type="entry name" value="Dihydrodipicolinate Reductase, domain 2"/>
    <property type="match status" value="1"/>
</dbReference>
<sequence>DGVRGTGPAPLTGEDSLQVLKVIFAAYRSSETGRGQAVNNE</sequence>
<organism evidence="1">
    <name type="scientific">marine sediment metagenome</name>
    <dbReference type="NCBI Taxonomy" id="412755"/>
    <lineage>
        <taxon>unclassified sequences</taxon>
        <taxon>metagenomes</taxon>
        <taxon>ecological metagenomes</taxon>
    </lineage>
</organism>
<feature type="non-terminal residue" evidence="1">
    <location>
        <position position="1"/>
    </location>
</feature>
<accession>A0A0F8VVD0</accession>
<proteinExistence type="predicted"/>
<gene>
    <name evidence="1" type="ORF">LCGC14_3146230</name>
</gene>
<dbReference type="AlphaFoldDB" id="A0A0F8VVD0"/>
<dbReference type="EMBL" id="LAZR01069120">
    <property type="protein sequence ID" value="KKK48328.1"/>
    <property type="molecule type" value="Genomic_DNA"/>
</dbReference>
<name>A0A0F8VVD0_9ZZZZ</name>
<reference evidence="1" key="1">
    <citation type="journal article" date="2015" name="Nature">
        <title>Complex archaea that bridge the gap between prokaryotes and eukaryotes.</title>
        <authorList>
            <person name="Spang A."/>
            <person name="Saw J.H."/>
            <person name="Jorgensen S.L."/>
            <person name="Zaremba-Niedzwiedzka K."/>
            <person name="Martijn J."/>
            <person name="Lind A.E."/>
            <person name="van Eijk R."/>
            <person name="Schleper C."/>
            <person name="Guy L."/>
            <person name="Ettema T.J."/>
        </authorList>
    </citation>
    <scope>NUCLEOTIDE SEQUENCE</scope>
</reference>
<evidence type="ECO:0008006" key="2">
    <source>
        <dbReference type="Google" id="ProtNLM"/>
    </source>
</evidence>
<evidence type="ECO:0000313" key="1">
    <source>
        <dbReference type="EMBL" id="KKK48328.1"/>
    </source>
</evidence>